<keyword evidence="2" id="KW-1185">Reference proteome</keyword>
<comment type="caution">
    <text evidence="1">The sequence shown here is derived from an EMBL/GenBank/DDBJ whole genome shotgun (WGS) entry which is preliminary data.</text>
</comment>
<proteinExistence type="predicted"/>
<protein>
    <recommendedName>
        <fullName evidence="3">Helix-turn-helix protein</fullName>
    </recommendedName>
</protein>
<dbReference type="EMBL" id="PVZC01000001">
    <property type="protein sequence ID" value="PRY01702.1"/>
    <property type="molecule type" value="Genomic_DNA"/>
</dbReference>
<dbReference type="Proteomes" id="UP000237846">
    <property type="component" value="Unassembled WGS sequence"/>
</dbReference>
<accession>A0A2T0QCR9</accession>
<dbReference type="AlphaFoldDB" id="A0A2T0QCR9"/>
<reference evidence="1 2" key="1">
    <citation type="submission" date="2018-03" db="EMBL/GenBank/DDBJ databases">
        <title>Genomic Encyclopedia of Archaeal and Bacterial Type Strains, Phase II (KMG-II): from individual species to whole genera.</title>
        <authorList>
            <person name="Goeker M."/>
        </authorList>
    </citation>
    <scope>NUCLEOTIDE SEQUENCE [LARGE SCALE GENOMIC DNA]</scope>
    <source>
        <strain evidence="1 2">DSM 45601</strain>
    </source>
</reference>
<evidence type="ECO:0000313" key="1">
    <source>
        <dbReference type="EMBL" id="PRY01702.1"/>
    </source>
</evidence>
<dbReference type="OrthoDB" id="3406160at2"/>
<evidence type="ECO:0008006" key="3">
    <source>
        <dbReference type="Google" id="ProtNLM"/>
    </source>
</evidence>
<gene>
    <name evidence="1" type="ORF">CLV72_101286</name>
</gene>
<evidence type="ECO:0000313" key="2">
    <source>
        <dbReference type="Proteomes" id="UP000237846"/>
    </source>
</evidence>
<name>A0A2T0QCR9_9ACTN</name>
<dbReference type="Pfam" id="PF13560">
    <property type="entry name" value="HTH_31"/>
    <property type="match status" value="1"/>
</dbReference>
<dbReference type="RefSeq" id="WP_106237861.1">
    <property type="nucleotide sequence ID" value="NZ_PVZC01000001.1"/>
</dbReference>
<sequence>MTTTPPITPPPSPSAAIDEASFVAELRRLRTWSGLSFRQLERRASTAGDVLPSSTAATMLGKNRLPREDLLVTYVRACGLDGDDLKQWVITRALIAAGTPATPAAVSAPVHHPTPPPRPASRWRPAIAAAALALAFAAGAVLTANAGADSIVNEETVVLSP</sequence>
<organism evidence="1 2">
    <name type="scientific">Allonocardiopsis opalescens</name>
    <dbReference type="NCBI Taxonomy" id="1144618"/>
    <lineage>
        <taxon>Bacteria</taxon>
        <taxon>Bacillati</taxon>
        <taxon>Actinomycetota</taxon>
        <taxon>Actinomycetes</taxon>
        <taxon>Streptosporangiales</taxon>
        <taxon>Allonocardiopsis</taxon>
    </lineage>
</organism>